<feature type="compositionally biased region" description="Polar residues" evidence="1">
    <location>
        <begin position="620"/>
        <end position="629"/>
    </location>
</feature>
<feature type="region of interest" description="Disordered" evidence="1">
    <location>
        <begin position="745"/>
        <end position="779"/>
    </location>
</feature>
<dbReference type="Pfam" id="PF08618">
    <property type="entry name" value="Opi1"/>
    <property type="match status" value="1"/>
</dbReference>
<feature type="compositionally biased region" description="Basic and acidic residues" evidence="1">
    <location>
        <begin position="470"/>
        <end position="485"/>
    </location>
</feature>
<dbReference type="GO" id="GO:0030968">
    <property type="term" value="P:endoplasmic reticulum unfolded protein response"/>
    <property type="evidence" value="ECO:0007669"/>
    <property type="project" value="TreeGrafter"/>
</dbReference>
<dbReference type="GO" id="GO:0003714">
    <property type="term" value="F:transcription corepressor activity"/>
    <property type="evidence" value="ECO:0007669"/>
    <property type="project" value="InterPro"/>
</dbReference>
<reference evidence="2 3" key="1">
    <citation type="submission" date="2020-07" db="EMBL/GenBank/DDBJ databases">
        <title>Metarhizium humberi genome.</title>
        <authorList>
            <person name="Lysoe E."/>
        </authorList>
    </citation>
    <scope>NUCLEOTIDE SEQUENCE [LARGE SCALE GENOMIC DNA]</scope>
    <source>
        <strain evidence="2 3">ESALQ1638</strain>
    </source>
</reference>
<feature type="region of interest" description="Disordered" evidence="1">
    <location>
        <begin position="594"/>
        <end position="629"/>
    </location>
</feature>
<dbReference type="GO" id="GO:0006357">
    <property type="term" value="P:regulation of transcription by RNA polymerase II"/>
    <property type="evidence" value="ECO:0007669"/>
    <property type="project" value="TreeGrafter"/>
</dbReference>
<gene>
    <name evidence="2" type="ORF">MHUMG1_07438</name>
</gene>
<organism evidence="2 3">
    <name type="scientific">Metarhizium humberi</name>
    <dbReference type="NCBI Taxonomy" id="2596975"/>
    <lineage>
        <taxon>Eukaryota</taxon>
        <taxon>Fungi</taxon>
        <taxon>Dikarya</taxon>
        <taxon>Ascomycota</taxon>
        <taxon>Pezizomycotina</taxon>
        <taxon>Sordariomycetes</taxon>
        <taxon>Hypocreomycetidae</taxon>
        <taxon>Hypocreales</taxon>
        <taxon>Clavicipitaceae</taxon>
        <taxon>Metarhizium</taxon>
    </lineage>
</organism>
<protein>
    <recommendedName>
        <fullName evidence="4">Clock controlled protein</fullName>
    </recommendedName>
</protein>
<evidence type="ECO:0000313" key="3">
    <source>
        <dbReference type="Proteomes" id="UP000764110"/>
    </source>
</evidence>
<keyword evidence="3" id="KW-1185">Reference proteome</keyword>
<feature type="compositionally biased region" description="Polar residues" evidence="1">
    <location>
        <begin position="598"/>
        <end position="613"/>
    </location>
</feature>
<feature type="compositionally biased region" description="Basic and acidic residues" evidence="1">
    <location>
        <begin position="696"/>
        <end position="706"/>
    </location>
</feature>
<sequence>MGDKTAQKTLDDNSCAESVSTPFGPGVLVKPSAWNGDHRGGNMFPNSGWTSGASITASPENATVRDGVWRWVPYTGVLRGRRLEVTLGRGHGIDAKVPLLAVVAGCPVFILTLLRIDQQRRQQATVSASMSQRSCRQLQLGTFNVGRSGDMEPNMGLCKQSHARPSRPPDRRQMRASPTYRVLRIVTTISSPAVPSPSSPQTNVPTQRPGQGAAASMQFSPPPDVDTLSTKLPPLNNHDTDKILPSLSSVTGVHGFRGDPILDHQNFRSQSPHWPPLSGPLAYRQPPNFSTRRADSPATMDLDGSNSVTSAPSPDRHSSNNSLNLDDPDVRLAAEALGDLRADFVSSPPDTASLAPMSPTINSHHRTSSSQSRSPQPEPLLSLLTTAHPLVASTIGGASFAYGGAKNFSPRFKSGAEYVEGYLTPLAKTVNSVGRVTGVEGGVRWFLGNRRQPNSADSDANGNSKKRRKVGQESDGANKKSRDMASGDTDMSPSTPKSERRLSSASTVDTLPAYDEMRSPAYTEIEAGSQQAPRSTPSNASWPSRLIMSTSGLSVAMSAESLRSLKYCLKWLRWTNDHMSQVIGNLKTTLEEYEKTAQRQIENSESGKSQSSADAPDNADGQSNGQTPEQARTELTNKINTLKVDVLKTLQETINTVSKYAGGALPENARILVRRHLTSLPQRFRLASMSDTSSEGGEKDSDSAVREGAQKVLVLAKEGLEMVTQITGVLDGTIVSAEQWCERMGKRRRPTNDGDQLESPQFEPPATVIEANGDVKMAP</sequence>
<evidence type="ECO:0000256" key="1">
    <source>
        <dbReference type="SAM" id="MobiDB-lite"/>
    </source>
</evidence>
<feature type="compositionally biased region" description="Low complexity" evidence="1">
    <location>
        <begin position="368"/>
        <end position="379"/>
    </location>
</feature>
<evidence type="ECO:0000313" key="2">
    <source>
        <dbReference type="EMBL" id="KAH0594604.1"/>
    </source>
</evidence>
<dbReference type="EMBL" id="JACEFI010000015">
    <property type="protein sequence ID" value="KAH0594604.1"/>
    <property type="molecule type" value="Genomic_DNA"/>
</dbReference>
<proteinExistence type="predicted"/>
<evidence type="ECO:0008006" key="4">
    <source>
        <dbReference type="Google" id="ProtNLM"/>
    </source>
</evidence>
<dbReference type="AlphaFoldDB" id="A0A9P8S5T5"/>
<dbReference type="Proteomes" id="UP000764110">
    <property type="component" value="Unassembled WGS sequence"/>
</dbReference>
<feature type="region of interest" description="Disordered" evidence="1">
    <location>
        <begin position="343"/>
        <end position="379"/>
    </location>
</feature>
<dbReference type="PANTHER" id="PTHR38406">
    <property type="entry name" value="TRANSCRIPTIONAL REPRESSOR OPI1"/>
    <property type="match status" value="1"/>
</dbReference>
<accession>A0A9P8S5T5</accession>
<feature type="region of interest" description="Disordered" evidence="1">
    <location>
        <begin position="449"/>
        <end position="514"/>
    </location>
</feature>
<dbReference type="GO" id="GO:0005634">
    <property type="term" value="C:nucleus"/>
    <property type="evidence" value="ECO:0007669"/>
    <property type="project" value="TreeGrafter"/>
</dbReference>
<dbReference type="InterPro" id="IPR013927">
    <property type="entry name" value="TF_Opi1_Ccg-8"/>
</dbReference>
<dbReference type="PANTHER" id="PTHR38406:SF1">
    <property type="entry name" value="TRANSCRIPTIONAL REPRESSOR OPI1"/>
    <property type="match status" value="1"/>
</dbReference>
<feature type="region of interest" description="Disordered" evidence="1">
    <location>
        <begin position="261"/>
        <end position="327"/>
    </location>
</feature>
<dbReference type="GO" id="GO:0005783">
    <property type="term" value="C:endoplasmic reticulum"/>
    <property type="evidence" value="ECO:0007669"/>
    <property type="project" value="TreeGrafter"/>
</dbReference>
<dbReference type="GO" id="GO:0008654">
    <property type="term" value="P:phospholipid biosynthetic process"/>
    <property type="evidence" value="ECO:0007669"/>
    <property type="project" value="TreeGrafter"/>
</dbReference>
<feature type="region of interest" description="Disordered" evidence="1">
    <location>
        <begin position="146"/>
        <end position="243"/>
    </location>
</feature>
<comment type="caution">
    <text evidence="2">The sequence shown here is derived from an EMBL/GenBank/DDBJ whole genome shotgun (WGS) entry which is preliminary data.</text>
</comment>
<name>A0A9P8S5T5_9HYPO</name>
<feature type="compositionally biased region" description="Polar residues" evidence="1">
    <location>
        <begin position="451"/>
        <end position="463"/>
    </location>
</feature>
<feature type="region of interest" description="Disordered" evidence="1">
    <location>
        <begin position="685"/>
        <end position="706"/>
    </location>
</feature>